<evidence type="ECO:0000256" key="1">
    <source>
        <dbReference type="HAMAP-Rule" id="MF_01526"/>
    </source>
</evidence>
<organism evidence="3 4">
    <name type="scientific">Bombilactobacillus apium</name>
    <dbReference type="NCBI Taxonomy" id="2675299"/>
    <lineage>
        <taxon>Bacteria</taxon>
        <taxon>Bacillati</taxon>
        <taxon>Bacillota</taxon>
        <taxon>Bacilli</taxon>
        <taxon>Lactobacillales</taxon>
        <taxon>Lactobacillaceae</taxon>
        <taxon>Bombilactobacillus</taxon>
    </lineage>
</organism>
<accession>A0A850R1S2</accession>
<reference evidence="3 4" key="1">
    <citation type="submission" date="2020-06" db="EMBL/GenBank/DDBJ databases">
        <authorList>
            <person name="Kang J."/>
        </authorList>
    </citation>
    <scope>NUCLEOTIDE SEQUENCE [LARGE SCALE GENOMIC DNA]</scope>
    <source>
        <strain evidence="3 4">DCY120</strain>
    </source>
</reference>
<dbReference type="Pfam" id="PF06133">
    <property type="entry name" value="Com_YlbF"/>
    <property type="match status" value="1"/>
</dbReference>
<evidence type="ECO:0000313" key="3">
    <source>
        <dbReference type="EMBL" id="NVY96873.1"/>
    </source>
</evidence>
<evidence type="ECO:0000256" key="2">
    <source>
        <dbReference type="SAM" id="Coils"/>
    </source>
</evidence>
<dbReference type="AlphaFoldDB" id="A0A850R1S2"/>
<keyword evidence="4" id="KW-1185">Reference proteome</keyword>
<dbReference type="InterPro" id="IPR010368">
    <property type="entry name" value="Com_YlbF"/>
</dbReference>
<feature type="coiled-coil region" evidence="2">
    <location>
        <begin position="43"/>
        <end position="104"/>
    </location>
</feature>
<comment type="similarity">
    <text evidence="1">Belongs to the UPF0342 family.</text>
</comment>
<name>A0A850R1S2_9LACO</name>
<sequence length="112" mass="12831">MNVYDTANQLEQDLRQTEEVLGLQAAFAQLKADPMAFGLFQQLQQLQDKLQTQQANNEELDNDTIQQLQTLSQQLSKYDVVQKLMEAERKVNGMMEQLNQIISKPIADIYNG</sequence>
<dbReference type="HAMAP" id="MF_01526">
    <property type="entry name" value="UPF0342"/>
    <property type="match status" value="1"/>
</dbReference>
<dbReference type="EMBL" id="JABZEC010000006">
    <property type="protein sequence ID" value="NVY96873.1"/>
    <property type="molecule type" value="Genomic_DNA"/>
</dbReference>
<dbReference type="Gene3D" id="1.20.1500.10">
    <property type="entry name" value="YheA/YmcA-like"/>
    <property type="match status" value="1"/>
</dbReference>
<dbReference type="SUPFAM" id="SSF158622">
    <property type="entry name" value="YheA/YmcA-like"/>
    <property type="match status" value="1"/>
</dbReference>
<gene>
    <name evidence="3" type="ORF">HU830_06885</name>
</gene>
<keyword evidence="2" id="KW-0175">Coiled coil</keyword>
<proteinExistence type="inferred from homology"/>
<protein>
    <recommendedName>
        <fullName evidence="1">UPF0342 protein HU830_06885</fullName>
    </recommendedName>
</protein>
<dbReference type="InterPro" id="IPR023378">
    <property type="entry name" value="YheA/YmcA-like_dom_sf"/>
</dbReference>
<evidence type="ECO:0000313" key="4">
    <source>
        <dbReference type="Proteomes" id="UP000563523"/>
    </source>
</evidence>
<comment type="caution">
    <text evidence="3">The sequence shown here is derived from an EMBL/GenBank/DDBJ whole genome shotgun (WGS) entry which is preliminary data.</text>
</comment>
<dbReference type="Proteomes" id="UP000563523">
    <property type="component" value="Unassembled WGS sequence"/>
</dbReference>